<reference evidence="2" key="2">
    <citation type="submission" date="2025-09" db="UniProtKB">
        <authorList>
            <consortium name="Ensembl"/>
        </authorList>
    </citation>
    <scope>IDENTIFICATION</scope>
</reference>
<reference evidence="2" key="1">
    <citation type="submission" date="2025-08" db="UniProtKB">
        <authorList>
            <consortium name="Ensembl"/>
        </authorList>
    </citation>
    <scope>IDENTIFICATION</scope>
</reference>
<accession>A0A2K6AQ87</accession>
<evidence type="ECO:0000256" key="1">
    <source>
        <dbReference type="SAM" id="Phobius"/>
    </source>
</evidence>
<dbReference type="OMA" id="GWSAVQC"/>
<dbReference type="AlphaFoldDB" id="A0A2K6AQ87"/>
<dbReference type="STRING" id="9545.ENSMNEP00000001312"/>
<organism evidence="2 3">
    <name type="scientific">Macaca nemestrina</name>
    <name type="common">Pig-tailed macaque</name>
    <dbReference type="NCBI Taxonomy" id="9545"/>
    <lineage>
        <taxon>Eukaryota</taxon>
        <taxon>Metazoa</taxon>
        <taxon>Chordata</taxon>
        <taxon>Craniata</taxon>
        <taxon>Vertebrata</taxon>
        <taxon>Euteleostomi</taxon>
        <taxon>Mammalia</taxon>
        <taxon>Eutheria</taxon>
        <taxon>Euarchontoglires</taxon>
        <taxon>Primates</taxon>
        <taxon>Haplorrhini</taxon>
        <taxon>Catarrhini</taxon>
        <taxon>Cercopithecidae</taxon>
        <taxon>Cercopithecinae</taxon>
        <taxon>Macaca</taxon>
    </lineage>
</organism>
<feature type="transmembrane region" description="Helical" evidence="1">
    <location>
        <begin position="44"/>
        <end position="68"/>
    </location>
</feature>
<dbReference type="PANTHER" id="PTHR12138">
    <property type="entry name" value="PRIMATE-EXPANDED PROTEIN FAMILY"/>
    <property type="match status" value="1"/>
</dbReference>
<dbReference type="PRINTS" id="PR02045">
    <property type="entry name" value="F138DOMAIN"/>
</dbReference>
<name>A0A2K6AQ87_MACNE</name>
<keyword evidence="1" id="KW-0812">Transmembrane</keyword>
<dbReference type="Proteomes" id="UP000233120">
    <property type="component" value="Unassembled WGS sequence"/>
</dbReference>
<dbReference type="Bgee" id="ENSMNEG00000005920">
    <property type="expression patterns" value="Expressed in temporal lobe and 8 other cell types or tissues"/>
</dbReference>
<dbReference type="GeneTree" id="ENSGT01120000271815"/>
<keyword evidence="1" id="KW-1133">Transmembrane helix</keyword>
<dbReference type="Ensembl" id="ENSMNET00000006453.1">
    <property type="protein sequence ID" value="ENSMNEP00000001312.1"/>
    <property type="gene ID" value="ENSMNEG00000005920.1"/>
</dbReference>
<proteinExistence type="predicted"/>
<evidence type="ECO:0000313" key="3">
    <source>
        <dbReference type="Proteomes" id="UP000233120"/>
    </source>
</evidence>
<sequence>MKSSVSSLRNGKDQLLTYRSDLPCLFKITTCLCPYWSSLQKNGVASWLCWFPTALWMTWYPTFFLFFFESPTLSARLEYSGMISAHCNLYFPSSSDSLPSASRVTGTIGMHHHAWLIFVFLVETGFQYVGQAGLKLPTS</sequence>
<keyword evidence="1" id="KW-0472">Membrane</keyword>
<keyword evidence="3" id="KW-1185">Reference proteome</keyword>
<dbReference type="PANTHER" id="PTHR12138:SF162">
    <property type="entry name" value="CHROMOSOME UNDETERMINED SCAFFOLD_275, WHOLE GENOME SHOTGUN SEQUENCE"/>
    <property type="match status" value="1"/>
</dbReference>
<evidence type="ECO:0000313" key="2">
    <source>
        <dbReference type="Ensembl" id="ENSMNEP00000001312.1"/>
    </source>
</evidence>
<protein>
    <submittedName>
        <fullName evidence="2">Uncharacterized protein</fullName>
    </submittedName>
</protein>